<organism evidence="7 8">
    <name type="scientific">Marinagarivorans cellulosilyticus</name>
    <dbReference type="NCBI Taxonomy" id="2721545"/>
    <lineage>
        <taxon>Bacteria</taxon>
        <taxon>Pseudomonadati</taxon>
        <taxon>Pseudomonadota</taxon>
        <taxon>Gammaproteobacteria</taxon>
        <taxon>Cellvibrionales</taxon>
        <taxon>Cellvibrionaceae</taxon>
        <taxon>Marinagarivorans</taxon>
    </lineage>
</organism>
<accession>A0AAN1WDW4</accession>
<dbReference type="RefSeq" id="WP_236985260.1">
    <property type="nucleotide sequence ID" value="NZ_AP023086.1"/>
</dbReference>
<evidence type="ECO:0000256" key="3">
    <source>
        <dbReference type="ARBA" id="ARBA00023027"/>
    </source>
</evidence>
<dbReference type="Pfam" id="PF02826">
    <property type="entry name" value="2-Hacid_dh_C"/>
    <property type="match status" value="1"/>
</dbReference>
<dbReference type="InterPro" id="IPR006139">
    <property type="entry name" value="D-isomer_2_OHA_DH_cat_dom"/>
</dbReference>
<protein>
    <submittedName>
        <fullName evidence="7">Glycerate dehydrogenase</fullName>
        <ecNumber evidence="7">1.1.1.29</ecNumber>
    </submittedName>
</protein>
<keyword evidence="2 4" id="KW-0560">Oxidoreductase</keyword>
<feature type="domain" description="D-isomer specific 2-hydroxyacid dehydrogenase catalytic" evidence="5">
    <location>
        <begin position="31"/>
        <end position="317"/>
    </location>
</feature>
<comment type="similarity">
    <text evidence="1 4">Belongs to the D-isomer specific 2-hydroxyacid dehydrogenase family.</text>
</comment>
<reference evidence="7 8" key="1">
    <citation type="journal article" date="2022" name="IScience">
        <title>An ultrasensitive nanofiber-based assay for enzymatic hydrolysis and deep-sea microbial degradation of cellulose.</title>
        <authorList>
            <person name="Tsudome M."/>
            <person name="Tachioka M."/>
            <person name="Miyazaki M."/>
            <person name="Uchimura K."/>
            <person name="Tsuda M."/>
            <person name="Takaki Y."/>
            <person name="Deguchi S."/>
        </authorList>
    </citation>
    <scope>NUCLEOTIDE SEQUENCE [LARGE SCALE GENOMIC DNA]</scope>
    <source>
        <strain evidence="7 8">GE09</strain>
    </source>
</reference>
<dbReference type="SUPFAM" id="SSF52283">
    <property type="entry name" value="Formate/glycerate dehydrogenase catalytic domain-like"/>
    <property type="match status" value="1"/>
</dbReference>
<evidence type="ECO:0000313" key="7">
    <source>
        <dbReference type="EMBL" id="BCD95815.1"/>
    </source>
</evidence>
<dbReference type="PANTHER" id="PTHR43761">
    <property type="entry name" value="D-ISOMER SPECIFIC 2-HYDROXYACID DEHYDROGENASE FAMILY PROTEIN (AFU_ORTHOLOGUE AFUA_1G13630)"/>
    <property type="match status" value="1"/>
</dbReference>
<dbReference type="FunFam" id="3.40.50.720:FF:000203">
    <property type="entry name" value="D-3-phosphoglycerate dehydrogenase (SerA)"/>
    <property type="match status" value="1"/>
</dbReference>
<dbReference type="EC" id="1.1.1.29" evidence="7"/>
<dbReference type="PANTHER" id="PTHR43761:SF1">
    <property type="entry name" value="D-ISOMER SPECIFIC 2-HYDROXYACID DEHYDROGENASE CATALYTIC DOMAIN-CONTAINING PROTEIN-RELATED"/>
    <property type="match status" value="1"/>
</dbReference>
<dbReference type="Gene3D" id="3.40.50.720">
    <property type="entry name" value="NAD(P)-binding Rossmann-like Domain"/>
    <property type="match status" value="2"/>
</dbReference>
<dbReference type="SUPFAM" id="SSF51735">
    <property type="entry name" value="NAD(P)-binding Rossmann-fold domains"/>
    <property type="match status" value="1"/>
</dbReference>
<dbReference type="Proteomes" id="UP001320119">
    <property type="component" value="Chromosome"/>
</dbReference>
<dbReference type="Pfam" id="PF00389">
    <property type="entry name" value="2-Hacid_dh"/>
    <property type="match status" value="1"/>
</dbReference>
<keyword evidence="8" id="KW-1185">Reference proteome</keyword>
<dbReference type="GO" id="GO:0051287">
    <property type="term" value="F:NAD binding"/>
    <property type="evidence" value="ECO:0007669"/>
    <property type="project" value="InterPro"/>
</dbReference>
<dbReference type="EMBL" id="AP023086">
    <property type="protein sequence ID" value="BCD95815.1"/>
    <property type="molecule type" value="Genomic_DNA"/>
</dbReference>
<dbReference type="InterPro" id="IPR036291">
    <property type="entry name" value="NAD(P)-bd_dom_sf"/>
</dbReference>
<dbReference type="InterPro" id="IPR006140">
    <property type="entry name" value="D-isomer_DH_NAD-bd"/>
</dbReference>
<dbReference type="KEGG" id="marq:MARGE09_P0014"/>
<evidence type="ECO:0000259" key="6">
    <source>
        <dbReference type="Pfam" id="PF02826"/>
    </source>
</evidence>
<dbReference type="InterPro" id="IPR029753">
    <property type="entry name" value="D-isomer_DH_CS"/>
</dbReference>
<dbReference type="InterPro" id="IPR050418">
    <property type="entry name" value="D-iso_2-hydroxyacid_DH_PdxB"/>
</dbReference>
<name>A0AAN1WDW4_9GAMM</name>
<keyword evidence="3" id="KW-0520">NAD</keyword>
<dbReference type="AlphaFoldDB" id="A0AAN1WDW4"/>
<evidence type="ECO:0000256" key="2">
    <source>
        <dbReference type="ARBA" id="ARBA00023002"/>
    </source>
</evidence>
<dbReference type="PROSITE" id="PS00670">
    <property type="entry name" value="D_2_HYDROXYACID_DH_2"/>
    <property type="match status" value="1"/>
</dbReference>
<dbReference type="CDD" id="cd12162">
    <property type="entry name" value="2-Hacid_dh_4"/>
    <property type="match status" value="1"/>
</dbReference>
<feature type="domain" description="D-isomer specific 2-hydroxyacid dehydrogenase NAD-binding" evidence="6">
    <location>
        <begin position="106"/>
        <end position="290"/>
    </location>
</feature>
<evidence type="ECO:0000259" key="5">
    <source>
        <dbReference type="Pfam" id="PF00389"/>
    </source>
</evidence>
<proteinExistence type="inferred from homology"/>
<evidence type="ECO:0000313" key="8">
    <source>
        <dbReference type="Proteomes" id="UP001320119"/>
    </source>
</evidence>
<gene>
    <name evidence="7" type="ORF">MARGE09_P0014</name>
</gene>
<evidence type="ECO:0000256" key="1">
    <source>
        <dbReference type="ARBA" id="ARBA00005854"/>
    </source>
</evidence>
<sequence>MNIVFLDRATIGPSVQFPKPAFNHKWAEYPQTTREQTIARLQGADVAITNKVIIDKAVLDACPTLQYIAVAATGMNVVDLNTCAERGITVANVSDYATQDVAEHAFMLMLALTKQVKAYSAALAQGQWQASKQFCFFLDDQPPISTLRGKVLGLIGTGNIAQATAKIAKAFAMEVIYYSPSGRTAVGNVNCVSLNELLAISDIISIHCPLTEHTQTLIGKKQLALIKPSALLINTARGPIVDINALLNALHNNKLAGAGLDVLPEEPPTQSSAIMQALDNPRLIITPHTAWASHNAMQNLANQLIKKLEAFVAGQPASD</sequence>
<dbReference type="GO" id="GO:0008465">
    <property type="term" value="F:hydroxypyruvate reductase (NADH) activity"/>
    <property type="evidence" value="ECO:0007669"/>
    <property type="project" value="UniProtKB-EC"/>
</dbReference>
<evidence type="ECO:0000256" key="4">
    <source>
        <dbReference type="RuleBase" id="RU003719"/>
    </source>
</evidence>